<proteinExistence type="predicted"/>
<dbReference type="EMBL" id="JALLBG020000011">
    <property type="protein sequence ID" value="KAL3772376.1"/>
    <property type="molecule type" value="Genomic_DNA"/>
</dbReference>
<feature type="compositionally biased region" description="Basic and acidic residues" evidence="1">
    <location>
        <begin position="10"/>
        <end position="26"/>
    </location>
</feature>
<keyword evidence="3" id="KW-1185">Reference proteome</keyword>
<feature type="compositionally biased region" description="Basic and acidic residues" evidence="1">
    <location>
        <begin position="94"/>
        <end position="146"/>
    </location>
</feature>
<evidence type="ECO:0000256" key="1">
    <source>
        <dbReference type="SAM" id="MobiDB-lite"/>
    </source>
</evidence>
<feature type="compositionally biased region" description="Acidic residues" evidence="1">
    <location>
        <begin position="237"/>
        <end position="249"/>
    </location>
</feature>
<organism evidence="2 3">
    <name type="scientific">Discostella pseudostelligera</name>
    <dbReference type="NCBI Taxonomy" id="259834"/>
    <lineage>
        <taxon>Eukaryota</taxon>
        <taxon>Sar</taxon>
        <taxon>Stramenopiles</taxon>
        <taxon>Ochrophyta</taxon>
        <taxon>Bacillariophyta</taxon>
        <taxon>Coscinodiscophyceae</taxon>
        <taxon>Thalassiosirophycidae</taxon>
        <taxon>Stephanodiscales</taxon>
        <taxon>Stephanodiscaceae</taxon>
        <taxon>Discostella</taxon>
    </lineage>
</organism>
<feature type="region of interest" description="Disordered" evidence="1">
    <location>
        <begin position="1"/>
        <end position="268"/>
    </location>
</feature>
<feature type="compositionally biased region" description="Polar residues" evidence="1">
    <location>
        <begin position="41"/>
        <end position="50"/>
    </location>
</feature>
<name>A0ABD3NBI4_9STRA</name>
<gene>
    <name evidence="2" type="ORF">ACHAWU_005553</name>
</gene>
<dbReference type="AlphaFoldDB" id="A0ABD3NBI4"/>
<dbReference type="Proteomes" id="UP001530293">
    <property type="component" value="Unassembled WGS sequence"/>
</dbReference>
<comment type="caution">
    <text evidence="2">The sequence shown here is derived from an EMBL/GenBank/DDBJ whole genome shotgun (WGS) entry which is preliminary data.</text>
</comment>
<protein>
    <submittedName>
        <fullName evidence="2">Uncharacterized protein</fullName>
    </submittedName>
</protein>
<feature type="region of interest" description="Disordered" evidence="1">
    <location>
        <begin position="316"/>
        <end position="335"/>
    </location>
</feature>
<sequence>MADAINQPKSSREEAAAAERSKREAELAAMAALRRPRVESQPEQGGSTQTAAAEAARRKRDAEIEELRRLKAAENEETRRRLQEKGGTLTTDMDAWRSEQLGAKDRDRKNKLDARSKLAEHHAADSDAAWRAEQMEAKERDRRQKLEAQNILKGHRGYYEGKKTDASGAGGQQEHNVSGIERLSLGEEETEDDAAISSKEERVIGRVSLEKWNNQTPAPEEEEVVAPTPPPATATPEEVEETPEPEIVNEPEPIPEPTTSKGPRSPPTYSRFDIKFSFGLIVRSSAAAEDFGNEENLRDNETLRKCMESTSKILMEQMPSAPPPDGSSLSSFPDAYYDPRLEPTVISIEEDEKTTTNDDDDVARGNKRTLVKASFPVFIRDESTDDDGKQESARMLKETKNTVFKSLRAAVSGGSFLKL</sequence>
<accession>A0ABD3NBI4</accession>
<reference evidence="2 3" key="1">
    <citation type="submission" date="2024-10" db="EMBL/GenBank/DDBJ databases">
        <title>Updated reference genomes for cyclostephanoid diatoms.</title>
        <authorList>
            <person name="Roberts W.R."/>
            <person name="Alverson A.J."/>
        </authorList>
    </citation>
    <scope>NUCLEOTIDE SEQUENCE [LARGE SCALE GENOMIC DNA]</scope>
    <source>
        <strain evidence="2 3">AJA232-27</strain>
    </source>
</reference>
<evidence type="ECO:0000313" key="3">
    <source>
        <dbReference type="Proteomes" id="UP001530293"/>
    </source>
</evidence>
<evidence type="ECO:0000313" key="2">
    <source>
        <dbReference type="EMBL" id="KAL3772376.1"/>
    </source>
</evidence>
<feature type="compositionally biased region" description="Basic and acidic residues" evidence="1">
    <location>
        <begin position="60"/>
        <end position="84"/>
    </location>
</feature>